<gene>
    <name evidence="1" type="ORF">RGQ15_10365</name>
</gene>
<protein>
    <submittedName>
        <fullName evidence="1">Uncharacterized protein</fullName>
    </submittedName>
</protein>
<comment type="caution">
    <text evidence="1">The sequence shown here is derived from an EMBL/GenBank/DDBJ whole genome shotgun (WGS) entry which is preliminary data.</text>
</comment>
<dbReference type="EMBL" id="JAVQLW010000001">
    <property type="protein sequence ID" value="MDS9467968.1"/>
    <property type="molecule type" value="Genomic_DNA"/>
</dbReference>
<dbReference type="RefSeq" id="WP_311160144.1">
    <property type="nucleotide sequence ID" value="NZ_JAVQLW010000001.1"/>
</dbReference>
<proteinExistence type="predicted"/>
<evidence type="ECO:0000313" key="1">
    <source>
        <dbReference type="EMBL" id="MDS9467968.1"/>
    </source>
</evidence>
<dbReference type="Proteomes" id="UP001269144">
    <property type="component" value="Unassembled WGS sequence"/>
</dbReference>
<keyword evidence="2" id="KW-1185">Reference proteome</keyword>
<sequence length="169" mass="18937">MQQTYLFDLPSSTPINAVDAPLEPLDPAEVSAKDCLRLWNAVLHGSIQAAMVGSPASSSVAIDRLRDISHARIDLLAFARQPNRQDCHLGFVVDLTGLDRDTVAAGIIRLYRRNWAADSHSLALKQQSAELYRYVAADGRSFFCPKPQRYMSMSEFMRAYPEPGEPQRW</sequence>
<evidence type="ECO:0000313" key="2">
    <source>
        <dbReference type="Proteomes" id="UP001269144"/>
    </source>
</evidence>
<reference evidence="2" key="1">
    <citation type="submission" date="2023-07" db="EMBL/GenBank/DDBJ databases">
        <title>Paracoccus sp. MBLB3053 whole genome sequence.</title>
        <authorList>
            <person name="Hwang C.Y."/>
            <person name="Cho E.-S."/>
            <person name="Seo M.-J."/>
        </authorList>
    </citation>
    <scope>NUCLEOTIDE SEQUENCE [LARGE SCALE GENOMIC DNA]</scope>
    <source>
        <strain evidence="2">MBLB3053</strain>
    </source>
</reference>
<name>A0ABU2HSI3_9RHOB</name>
<organism evidence="1 2">
    <name type="scientific">Paracoccus aurantius</name>
    <dbReference type="NCBI Taxonomy" id="3073814"/>
    <lineage>
        <taxon>Bacteria</taxon>
        <taxon>Pseudomonadati</taxon>
        <taxon>Pseudomonadota</taxon>
        <taxon>Alphaproteobacteria</taxon>
        <taxon>Rhodobacterales</taxon>
        <taxon>Paracoccaceae</taxon>
        <taxon>Paracoccus</taxon>
    </lineage>
</organism>
<accession>A0ABU2HSI3</accession>